<evidence type="ECO:0000259" key="2">
    <source>
        <dbReference type="PROSITE" id="PS51532"/>
    </source>
</evidence>
<dbReference type="InterPro" id="IPR037047">
    <property type="entry name" value="PITH_dom_sf"/>
</dbReference>
<dbReference type="GO" id="GO:0005634">
    <property type="term" value="C:nucleus"/>
    <property type="evidence" value="ECO:0007669"/>
    <property type="project" value="TreeGrafter"/>
</dbReference>
<dbReference type="PANTHER" id="PTHR12175">
    <property type="entry name" value="AD039 HT014 THIOREDOXIN FAMILY TRP26"/>
    <property type="match status" value="1"/>
</dbReference>
<evidence type="ECO:0000313" key="4">
    <source>
        <dbReference type="Proteomes" id="UP000272942"/>
    </source>
</evidence>
<evidence type="ECO:0000313" key="5">
    <source>
        <dbReference type="WBParaSite" id="ECPE_0000416501-mRNA-1"/>
    </source>
</evidence>
<dbReference type="InterPro" id="IPR045099">
    <property type="entry name" value="PITH1-like"/>
</dbReference>
<evidence type="ECO:0000313" key="3">
    <source>
        <dbReference type="EMBL" id="VDP71775.1"/>
    </source>
</evidence>
<dbReference type="WBParaSite" id="ECPE_0000416501-mRNA-1">
    <property type="protein sequence ID" value="ECPE_0000416501-mRNA-1"/>
    <property type="gene ID" value="ECPE_0000416501"/>
</dbReference>
<dbReference type="Proteomes" id="UP000272942">
    <property type="component" value="Unassembled WGS sequence"/>
</dbReference>
<dbReference type="AlphaFoldDB" id="A0A183AB22"/>
<evidence type="ECO:0000256" key="1">
    <source>
        <dbReference type="ARBA" id="ARBA00025788"/>
    </source>
</evidence>
<proteinExistence type="inferred from homology"/>
<comment type="similarity">
    <text evidence="1">Belongs to the PITHD1 family.</text>
</comment>
<dbReference type="PANTHER" id="PTHR12175:SF1">
    <property type="entry name" value="PITH DOMAIN-CONTAINING PROTEIN 1"/>
    <property type="match status" value="1"/>
</dbReference>
<sequence>MCDHSHGGHCCHSLDISEPASAFSLYQFVDLVHLECLNEAVPGTGKSVFKPYEDRKDSSKFVESDADEELLFNIPFTGNVKLKAIIIAGDSGDQHPNHVAFYKNRPFMTFADTNTEPDQSLALTIDPFGEVIYPLKPARFNGVRHLTIHIQSNHGAETTRLHYIGLRGDFTPVARQEVVIANYELAPNLADHKVDLIQSTQHLIE</sequence>
<dbReference type="PROSITE" id="PS51532">
    <property type="entry name" value="PITH"/>
    <property type="match status" value="1"/>
</dbReference>
<gene>
    <name evidence="3" type="ORF">ECPE_LOCUS4157</name>
</gene>
<reference evidence="3 4" key="2">
    <citation type="submission" date="2018-11" db="EMBL/GenBank/DDBJ databases">
        <authorList>
            <consortium name="Pathogen Informatics"/>
        </authorList>
    </citation>
    <scope>NUCLEOTIDE SEQUENCE [LARGE SCALE GENOMIC DNA]</scope>
    <source>
        <strain evidence="3 4">Egypt</strain>
    </source>
</reference>
<dbReference type="FunFam" id="2.60.120.470:FF:000002">
    <property type="entry name" value="PITH domain-containing protein 1"/>
    <property type="match status" value="1"/>
</dbReference>
<dbReference type="GO" id="GO:0060255">
    <property type="term" value="P:regulation of macromolecule metabolic process"/>
    <property type="evidence" value="ECO:0007669"/>
    <property type="project" value="UniProtKB-ARBA"/>
</dbReference>
<accession>A0A183AB22</accession>
<dbReference type="GO" id="GO:0005737">
    <property type="term" value="C:cytoplasm"/>
    <property type="evidence" value="ECO:0007669"/>
    <property type="project" value="UniProtKB-ARBA"/>
</dbReference>
<dbReference type="Pfam" id="PF06201">
    <property type="entry name" value="PITH"/>
    <property type="match status" value="1"/>
</dbReference>
<protein>
    <submittedName>
        <fullName evidence="5">PITH domain-containing protein</fullName>
    </submittedName>
</protein>
<dbReference type="SUPFAM" id="SSF49785">
    <property type="entry name" value="Galactose-binding domain-like"/>
    <property type="match status" value="1"/>
</dbReference>
<organism evidence="5">
    <name type="scientific">Echinostoma caproni</name>
    <dbReference type="NCBI Taxonomy" id="27848"/>
    <lineage>
        <taxon>Eukaryota</taxon>
        <taxon>Metazoa</taxon>
        <taxon>Spiralia</taxon>
        <taxon>Lophotrochozoa</taxon>
        <taxon>Platyhelminthes</taxon>
        <taxon>Trematoda</taxon>
        <taxon>Digenea</taxon>
        <taxon>Plagiorchiida</taxon>
        <taxon>Echinostomata</taxon>
        <taxon>Echinostomatoidea</taxon>
        <taxon>Echinostomatidae</taxon>
        <taxon>Echinostoma</taxon>
    </lineage>
</organism>
<dbReference type="GO" id="GO:0045654">
    <property type="term" value="P:positive regulation of megakaryocyte differentiation"/>
    <property type="evidence" value="ECO:0007669"/>
    <property type="project" value="UniProtKB-ARBA"/>
</dbReference>
<name>A0A183AB22_9TREM</name>
<dbReference type="EMBL" id="UZAN01041042">
    <property type="protein sequence ID" value="VDP71775.1"/>
    <property type="molecule type" value="Genomic_DNA"/>
</dbReference>
<dbReference type="Gene3D" id="2.60.120.470">
    <property type="entry name" value="PITH domain"/>
    <property type="match status" value="1"/>
</dbReference>
<dbReference type="OrthoDB" id="2635at2759"/>
<reference evidence="5" key="1">
    <citation type="submission" date="2016-06" db="UniProtKB">
        <authorList>
            <consortium name="WormBaseParasite"/>
        </authorList>
    </citation>
    <scope>IDENTIFICATION</scope>
</reference>
<dbReference type="InterPro" id="IPR008979">
    <property type="entry name" value="Galactose-bd-like_sf"/>
</dbReference>
<dbReference type="InterPro" id="IPR010400">
    <property type="entry name" value="PITH_dom"/>
</dbReference>
<feature type="domain" description="PITH" evidence="2">
    <location>
        <begin position="14"/>
        <end position="186"/>
    </location>
</feature>
<dbReference type="GO" id="GO:0080090">
    <property type="term" value="P:regulation of primary metabolic process"/>
    <property type="evidence" value="ECO:0007669"/>
    <property type="project" value="UniProtKB-ARBA"/>
</dbReference>
<keyword evidence="4" id="KW-1185">Reference proteome</keyword>